<evidence type="ECO:0000313" key="3">
    <source>
        <dbReference type="Proteomes" id="UP000509626"/>
    </source>
</evidence>
<dbReference type="PANTHER" id="PTHR31460">
    <property type="match status" value="1"/>
</dbReference>
<dbReference type="Pfam" id="PF08450">
    <property type="entry name" value="SGL"/>
    <property type="match status" value="1"/>
</dbReference>
<keyword evidence="3" id="KW-1185">Reference proteome</keyword>
<proteinExistence type="predicted"/>
<dbReference type="AlphaFoldDB" id="A0A7D5QFC5"/>
<dbReference type="KEGG" id="halu:HUG12_17125"/>
<evidence type="ECO:0000259" key="1">
    <source>
        <dbReference type="Pfam" id="PF08450"/>
    </source>
</evidence>
<dbReference type="Proteomes" id="UP000509626">
    <property type="component" value="Chromosome"/>
</dbReference>
<dbReference type="PANTHER" id="PTHR31460:SF3">
    <property type="entry name" value="MESOCENTIN"/>
    <property type="match status" value="1"/>
</dbReference>
<dbReference type="InterPro" id="IPR053224">
    <property type="entry name" value="Sensory_adhesion_molecule"/>
</dbReference>
<evidence type="ECO:0000313" key="2">
    <source>
        <dbReference type="EMBL" id="QLG63361.1"/>
    </source>
</evidence>
<dbReference type="EMBL" id="CP058579">
    <property type="protein sequence ID" value="QLG63361.1"/>
    <property type="molecule type" value="Genomic_DNA"/>
</dbReference>
<feature type="domain" description="SMP-30/Gluconolactonase/LRE-like region" evidence="1">
    <location>
        <begin position="59"/>
        <end position="294"/>
    </location>
</feature>
<accession>A0A7D5QFC5</accession>
<dbReference type="InterPro" id="IPR013658">
    <property type="entry name" value="SGL"/>
</dbReference>
<dbReference type="InterPro" id="IPR015943">
    <property type="entry name" value="WD40/YVTN_repeat-like_dom_sf"/>
</dbReference>
<dbReference type="GeneID" id="56039218"/>
<gene>
    <name evidence="2" type="ORF">HUG12_17125</name>
</gene>
<protein>
    <submittedName>
        <fullName evidence="2">SMP-30/gluconolactonase/LRE family protein</fullName>
    </submittedName>
</protein>
<dbReference type="SUPFAM" id="SSF63825">
    <property type="entry name" value="YWTD domain"/>
    <property type="match status" value="1"/>
</dbReference>
<dbReference type="RefSeq" id="WP_179269945.1">
    <property type="nucleotide sequence ID" value="NZ_CP058579.1"/>
</dbReference>
<dbReference type="Gene3D" id="2.130.10.10">
    <property type="entry name" value="YVTN repeat-like/Quinoprotein amine dehydrogenase"/>
    <property type="match status" value="2"/>
</dbReference>
<name>A0A7D5QFC5_9EURY</name>
<sequence length="330" mass="34643">MSLITKPTLGHKRAKYARRTILKAIPLTGAAAVGSRTASAGTTPPETLPLPTGFQPEGIVTGRGSAFFVGSLAGGAIYRGDLRTGEGEVLVRSAEDRVAVGLSYDPRGTNLFVAGGPTGRAFVYDAETGETAADYTLTDPGSFVNDVVVTAEAAFFTDSFRSVLYRVPLGASGRLPEQGAVDELSLGGDFEAVRNEFNTNGIDAPPDGNHLIVVNSTTGMLYRVDPDSGDASEIDLGGETLTAGDGILLDGNTLYVVRNRNNAIAVVELEPGASEGEVVREITDPRFDVPTTIAEFGSALYAVNARFGVEDPENAEYTVVRVPKRSNPPT</sequence>
<reference evidence="2 3" key="1">
    <citation type="submission" date="2020-06" db="EMBL/GenBank/DDBJ databases">
        <title>NJ-3-1, isolated from saline soil.</title>
        <authorList>
            <person name="Cui H.L."/>
            <person name="Shi X."/>
        </authorList>
    </citation>
    <scope>NUCLEOTIDE SEQUENCE [LARGE SCALE GENOMIC DNA]</scope>
    <source>
        <strain evidence="2 3">NJ-3-1</strain>
    </source>
</reference>
<organism evidence="2 3">
    <name type="scientific">Halorarum salinum</name>
    <dbReference type="NCBI Taxonomy" id="2743089"/>
    <lineage>
        <taxon>Archaea</taxon>
        <taxon>Methanobacteriati</taxon>
        <taxon>Methanobacteriota</taxon>
        <taxon>Stenosarchaea group</taxon>
        <taxon>Halobacteria</taxon>
        <taxon>Halobacteriales</taxon>
        <taxon>Haloferacaceae</taxon>
        <taxon>Halorarum</taxon>
    </lineage>
</organism>